<protein>
    <submittedName>
        <fullName evidence="2">Uncharacterized protein</fullName>
    </submittedName>
</protein>
<reference evidence="2 3" key="1">
    <citation type="submission" date="2016-03" db="EMBL/GenBank/DDBJ databases">
        <authorList>
            <person name="Ploux O."/>
        </authorList>
    </citation>
    <scope>NUCLEOTIDE SEQUENCE [LARGE SCALE GENOMIC DNA]</scope>
    <source>
        <strain evidence="2 3">UAMH 11012</strain>
    </source>
</reference>
<dbReference type="AlphaFoldDB" id="A0A1L7XHS3"/>
<dbReference type="Proteomes" id="UP000184330">
    <property type="component" value="Unassembled WGS sequence"/>
</dbReference>
<evidence type="ECO:0000313" key="2">
    <source>
        <dbReference type="EMBL" id="CZR64593.1"/>
    </source>
</evidence>
<sequence length="122" mass="13929">MLKKVTARVPEPWTRTTSSEMHGRNDIKYRRGGKHEVTRTDPEHKEGTSTCLRFKFKARTWMPSSARVKARPAPLQQAYTLKNLNGRRFDSHDGNKRNKMDLERALMIATALAGIRGGHVDV</sequence>
<feature type="compositionally biased region" description="Basic and acidic residues" evidence="1">
    <location>
        <begin position="21"/>
        <end position="47"/>
    </location>
</feature>
<evidence type="ECO:0000313" key="3">
    <source>
        <dbReference type="Proteomes" id="UP000184330"/>
    </source>
</evidence>
<dbReference type="EMBL" id="FJOG01000027">
    <property type="protein sequence ID" value="CZR64593.1"/>
    <property type="molecule type" value="Genomic_DNA"/>
</dbReference>
<feature type="region of interest" description="Disordered" evidence="1">
    <location>
        <begin position="1"/>
        <end position="48"/>
    </location>
</feature>
<accession>A0A1L7XHS3</accession>
<keyword evidence="3" id="KW-1185">Reference proteome</keyword>
<name>A0A1L7XHS3_9HELO</name>
<gene>
    <name evidence="2" type="ORF">PAC_14491</name>
</gene>
<evidence type="ECO:0000256" key="1">
    <source>
        <dbReference type="SAM" id="MobiDB-lite"/>
    </source>
</evidence>
<organism evidence="2 3">
    <name type="scientific">Phialocephala subalpina</name>
    <dbReference type="NCBI Taxonomy" id="576137"/>
    <lineage>
        <taxon>Eukaryota</taxon>
        <taxon>Fungi</taxon>
        <taxon>Dikarya</taxon>
        <taxon>Ascomycota</taxon>
        <taxon>Pezizomycotina</taxon>
        <taxon>Leotiomycetes</taxon>
        <taxon>Helotiales</taxon>
        <taxon>Mollisiaceae</taxon>
        <taxon>Phialocephala</taxon>
        <taxon>Phialocephala fortinii species complex</taxon>
    </lineage>
</organism>
<proteinExistence type="predicted"/>